<dbReference type="EMBL" id="CP028103">
    <property type="protein sequence ID" value="AVQ31781.1"/>
    <property type="molecule type" value="Genomic_DNA"/>
</dbReference>
<dbReference type="SUPFAM" id="SSF103515">
    <property type="entry name" value="Autotransporter"/>
    <property type="match status" value="1"/>
</dbReference>
<evidence type="ECO:0000256" key="1">
    <source>
        <dbReference type="SAM" id="MobiDB-lite"/>
    </source>
</evidence>
<feature type="domain" description="Autotransporter" evidence="2">
    <location>
        <begin position="787"/>
        <end position="1067"/>
    </location>
</feature>
<dbReference type="SMART" id="SM00869">
    <property type="entry name" value="Autotransporter"/>
    <property type="match status" value="1"/>
</dbReference>
<evidence type="ECO:0000313" key="4">
    <source>
        <dbReference type="Proteomes" id="UP000241238"/>
    </source>
</evidence>
<gene>
    <name evidence="3" type="ORF">C4N18_11355</name>
</gene>
<dbReference type="Proteomes" id="UP000241238">
    <property type="component" value="Chromosome"/>
</dbReference>
<dbReference type="PROSITE" id="PS51208">
    <property type="entry name" value="AUTOTRANSPORTER"/>
    <property type="match status" value="1"/>
</dbReference>
<evidence type="ECO:0000259" key="2">
    <source>
        <dbReference type="PROSITE" id="PS51208"/>
    </source>
</evidence>
<feature type="region of interest" description="Disordered" evidence="1">
    <location>
        <begin position="653"/>
        <end position="687"/>
    </location>
</feature>
<reference evidence="4" key="1">
    <citation type="journal article" date="2018" name="MSphere">
        <title>Fusobacterium Genomics Using MinION and Illumina Sequencing Enables Genome Completion and Correction.</title>
        <authorList>
            <person name="Todd S.M."/>
            <person name="Settlage R.E."/>
            <person name="Lahmers K.K."/>
            <person name="Slade D.J."/>
        </authorList>
    </citation>
    <scope>NUCLEOTIDE SEQUENCE [LARGE SCALE GENOMIC DNA]</scope>
    <source>
        <strain evidence="4">ATCC 27725</strain>
    </source>
</reference>
<evidence type="ECO:0000313" key="3">
    <source>
        <dbReference type="EMBL" id="AVQ31781.1"/>
    </source>
</evidence>
<protein>
    <submittedName>
        <fullName evidence="3">Autotransporter domain-containing protein</fullName>
    </submittedName>
</protein>
<keyword evidence="4" id="KW-1185">Reference proteome</keyword>
<dbReference type="InterPro" id="IPR036709">
    <property type="entry name" value="Autotransporte_beta_dom_sf"/>
</dbReference>
<dbReference type="Gene3D" id="2.40.128.130">
    <property type="entry name" value="Autotransporter beta-domain"/>
    <property type="match status" value="1"/>
</dbReference>
<dbReference type="RefSeq" id="WP_005948132.1">
    <property type="nucleotide sequence ID" value="NZ_CP028103.1"/>
</dbReference>
<dbReference type="InterPro" id="IPR005546">
    <property type="entry name" value="Autotransporte_beta"/>
</dbReference>
<organism evidence="3 4">
    <name type="scientific">Fusobacterium varium ATCC 27725</name>
    <dbReference type="NCBI Taxonomy" id="469618"/>
    <lineage>
        <taxon>Bacteria</taxon>
        <taxon>Fusobacteriati</taxon>
        <taxon>Fusobacteriota</taxon>
        <taxon>Fusobacteriia</taxon>
        <taxon>Fusobacteriales</taxon>
        <taxon>Fusobacteriaceae</taxon>
        <taxon>Fusobacterium</taxon>
    </lineage>
</organism>
<sequence>MKEIKLLKRALKKRKRFTLQILVAFLITGNIGYGIDISEDFINETIIKEDNQTGLFLKADNLNIINNGVLLGNKFSFPSGWDTWGSGIEDHKSSGDGTSSSIGNIINSGFIKGYSQYNAYSGVGNGISSFSSNQNSSLGNLDNNGVIIGETLNAPGGNGIEVYAGKNIQTGNVKNKGTIKGITDGNSTTSGNGIRIEGKLNNIGKIKNEGLISGFSYLDGTLWGEGNGIYIRGETSLISIDNKGTISGYAFNKYNNSNKGTGIAIPYSKINDLKLNNYGIIKGNKNALTYNDITYISYNNNYGILAGKDIVDSGQVKPSNLGAEILIDSIGNITNIENGLGGEVTLEDGTKKLVLNGQRYDKDGYETNIDNQAKESYITANGNSYENNIINGAGINKGALVIQAGTSISESIVNGYNTAVYLEDNAQLTATNTIFNGGGLKNDIAIIKGSIGDNVANILGTSIINGAIDLGDGNDTLSIANTVQINGELDGGSGNDILNLGEMTAGKTMPNLNILYNISNFENINTNGNITLFETVKITGANDITLESGNLVLRVDPTVTIDGKVTGHALYGNNGMLTSNGGNLVIGLNGLGEGAIISMGGTTITPDTNDNWWKDTDHIKTNSLVLDGKLSADGKDINITVLESIPLAPSIPIPPIDPQPPINPPVDPPAKPEPPINPPVDPPVNPQPPITINSLLYEKLNKIYQSIVSAGEIENLANTTLLEDKTYTESLGGLLTILDQMYANNPYTYTVKSSRDSLKLFEDNISYLTIKPKKDEMIVQGKAIYTGVKSDNGAYGKNYYGFDTGHRNYKTTTNTVGGLATFEYGLSDKTSVGFVLGGNNQDINFKGSSKIKGNSLYLGAFTKTDINNFKFMGGVGYQYTSADADRKVSNRYDSFSTGDKYDINSLNAFMEAKYVYSAEQDWTVEPKVRLSYYYIEQDKVNEGYTPGQISMRTDKINSNTADVEVGVDFIKSSYLNNGKLKNILSLGVINTIGDKSKELNGYILGKEKDGKKFDIQGTELPKTSGKVSLNIEYEKTNGLIYTAGVSLEFAKDYNRNINATVGIGYKF</sequence>
<dbReference type="Pfam" id="PF03797">
    <property type="entry name" value="Autotransporter"/>
    <property type="match status" value="1"/>
</dbReference>
<name>A0ABM6U5Z0_FUSVA</name>
<proteinExistence type="predicted"/>
<accession>A0ABM6U5Z0</accession>
<dbReference type="GeneID" id="77468590"/>